<dbReference type="Proteomes" id="UP000297453">
    <property type="component" value="Unassembled WGS sequence"/>
</dbReference>
<keyword evidence="2" id="KW-1185">Reference proteome</keyword>
<evidence type="ECO:0000313" key="2">
    <source>
        <dbReference type="Proteomes" id="UP000297453"/>
    </source>
</evidence>
<dbReference type="AlphaFoldDB" id="A0A4R9FP18"/>
<comment type="caution">
    <text evidence="1">The sequence shown here is derived from an EMBL/GenBank/DDBJ whole genome shotgun (WGS) entry which is preliminary data.</text>
</comment>
<name>A0A4R9FP18_9LEPT</name>
<proteinExistence type="predicted"/>
<reference evidence="1" key="1">
    <citation type="journal article" date="2019" name="PLoS Negl. Trop. Dis.">
        <title>Revisiting the worldwide diversity of Leptospira species in the environment.</title>
        <authorList>
            <person name="Vincent A.T."/>
            <person name="Schiettekatte O."/>
            <person name="Bourhy P."/>
            <person name="Veyrier F.J."/>
            <person name="Picardeau M."/>
        </authorList>
    </citation>
    <scope>NUCLEOTIDE SEQUENCE [LARGE SCALE GENOMIC DNA]</scope>
    <source>
        <strain evidence="1">SSS9</strain>
    </source>
</reference>
<accession>A0A4R9FP18</accession>
<sequence>MLKNSLHKWIILLLTVIIILPTEQDGTADLDVFSFGLTQSIGSTDFNSLEKHSIDPLTLRKRFDFLDYHFEYSNRSEEIKSAVYPLVFSWNPYHYLKLISVLLLNIPPPSSSDLISILNER</sequence>
<dbReference type="RefSeq" id="WP_135589599.1">
    <property type="nucleotide sequence ID" value="NZ_RQEP01000019.1"/>
</dbReference>
<protein>
    <submittedName>
        <fullName evidence="1">Uncharacterized protein</fullName>
    </submittedName>
</protein>
<evidence type="ECO:0000313" key="1">
    <source>
        <dbReference type="EMBL" id="TGJ99506.1"/>
    </source>
</evidence>
<dbReference type="EMBL" id="RQEP01000019">
    <property type="protein sequence ID" value="TGJ99506.1"/>
    <property type="molecule type" value="Genomic_DNA"/>
</dbReference>
<organism evidence="1 2">
    <name type="scientific">Leptospira semungkisensis</name>
    <dbReference type="NCBI Taxonomy" id="2484985"/>
    <lineage>
        <taxon>Bacteria</taxon>
        <taxon>Pseudomonadati</taxon>
        <taxon>Spirochaetota</taxon>
        <taxon>Spirochaetia</taxon>
        <taxon>Leptospirales</taxon>
        <taxon>Leptospiraceae</taxon>
        <taxon>Leptospira</taxon>
    </lineage>
</organism>
<dbReference type="OrthoDB" id="331077at2"/>
<gene>
    <name evidence="1" type="ORF">EHO59_16780</name>
</gene>